<dbReference type="SMART" id="SM00225">
    <property type="entry name" value="BTB"/>
    <property type="match status" value="1"/>
</dbReference>
<reference evidence="2" key="1">
    <citation type="submission" date="2020-05" db="EMBL/GenBank/DDBJ databases">
        <title>Mycena genomes resolve the evolution of fungal bioluminescence.</title>
        <authorList>
            <person name="Tsai I.J."/>
        </authorList>
    </citation>
    <scope>NUCLEOTIDE SEQUENCE</scope>
    <source>
        <strain evidence="2">CCC161011</strain>
    </source>
</reference>
<evidence type="ECO:0000313" key="2">
    <source>
        <dbReference type="EMBL" id="KAF7361601.1"/>
    </source>
</evidence>
<accession>A0A8H7D7E7</accession>
<keyword evidence="3" id="KW-1185">Reference proteome</keyword>
<dbReference type="SUPFAM" id="SSF54695">
    <property type="entry name" value="POZ domain"/>
    <property type="match status" value="1"/>
</dbReference>
<proteinExistence type="predicted"/>
<sequence length="241" mass="27659">MDDIQPSNKRARVDDKSAIRDPDFYTEDGNIVLSAKDTDDYSVYFRLHKSILTKHSPVFKDMFSMPSPQSAEQYDGVPLVEMAGDSADALRSLIALLYDPQCISVILNGEDFAVRIYDPVVLAKKYQIDWIQEMAASHLRKQWPQSLIGWDRIARREMINALTAEEDINHYEEDDSLKLHRLPEPVTAIRLARECEVPEILPFAFLHLLRQPYEVNPSTWDEVDRHATSLGGSRKATAHYR</sequence>
<name>A0A8H7D7E7_9AGAR</name>
<dbReference type="AlphaFoldDB" id="A0A8H7D7E7"/>
<dbReference type="PROSITE" id="PS50097">
    <property type="entry name" value="BTB"/>
    <property type="match status" value="1"/>
</dbReference>
<evidence type="ECO:0000259" key="1">
    <source>
        <dbReference type="PROSITE" id="PS50097"/>
    </source>
</evidence>
<dbReference type="InterPro" id="IPR000210">
    <property type="entry name" value="BTB/POZ_dom"/>
</dbReference>
<gene>
    <name evidence="2" type="ORF">MVEN_00503300</name>
</gene>
<dbReference type="OrthoDB" id="3218112at2759"/>
<dbReference type="InterPro" id="IPR011333">
    <property type="entry name" value="SKP1/BTB/POZ_sf"/>
</dbReference>
<evidence type="ECO:0000313" key="3">
    <source>
        <dbReference type="Proteomes" id="UP000620124"/>
    </source>
</evidence>
<dbReference type="CDD" id="cd18186">
    <property type="entry name" value="BTB_POZ_ZBTB_KLHL-like"/>
    <property type="match status" value="1"/>
</dbReference>
<organism evidence="2 3">
    <name type="scientific">Mycena venus</name>
    <dbReference type="NCBI Taxonomy" id="2733690"/>
    <lineage>
        <taxon>Eukaryota</taxon>
        <taxon>Fungi</taxon>
        <taxon>Dikarya</taxon>
        <taxon>Basidiomycota</taxon>
        <taxon>Agaricomycotina</taxon>
        <taxon>Agaricomycetes</taxon>
        <taxon>Agaricomycetidae</taxon>
        <taxon>Agaricales</taxon>
        <taxon>Marasmiineae</taxon>
        <taxon>Mycenaceae</taxon>
        <taxon>Mycena</taxon>
    </lineage>
</organism>
<comment type="caution">
    <text evidence="2">The sequence shown here is derived from an EMBL/GenBank/DDBJ whole genome shotgun (WGS) entry which is preliminary data.</text>
</comment>
<dbReference type="Pfam" id="PF00651">
    <property type="entry name" value="BTB"/>
    <property type="match status" value="1"/>
</dbReference>
<feature type="domain" description="BTB" evidence="1">
    <location>
        <begin position="29"/>
        <end position="99"/>
    </location>
</feature>
<dbReference type="EMBL" id="JACAZI010000004">
    <property type="protein sequence ID" value="KAF7361601.1"/>
    <property type="molecule type" value="Genomic_DNA"/>
</dbReference>
<dbReference type="Gene3D" id="3.30.710.10">
    <property type="entry name" value="Potassium Channel Kv1.1, Chain A"/>
    <property type="match status" value="1"/>
</dbReference>
<protein>
    <recommendedName>
        <fullName evidence="1">BTB domain-containing protein</fullName>
    </recommendedName>
</protein>
<dbReference type="Proteomes" id="UP000620124">
    <property type="component" value="Unassembled WGS sequence"/>
</dbReference>